<reference evidence="3 4" key="1">
    <citation type="submission" date="2017-08" db="EMBL/GenBank/DDBJ databases">
        <title>Resequencing and Reannotation of the genome of Pyrococcus furiosus type strain DSM3638.</title>
        <authorList>
            <person name="Reichelt R.M."/>
            <person name="Bunk B."/>
        </authorList>
    </citation>
    <scope>NUCLEOTIDE SEQUENCE [LARGE SCALE GENOMIC DNA]</scope>
    <source>
        <strain evidence="3 4">DSM 3638</strain>
    </source>
</reference>
<dbReference type="SMART" id="SM00981">
    <property type="entry name" value="THUMP"/>
    <property type="match status" value="1"/>
</dbReference>
<dbReference type="AlphaFoldDB" id="A0A5C0XR56"/>
<dbReference type="Pfam" id="PF02926">
    <property type="entry name" value="THUMP"/>
    <property type="match status" value="1"/>
</dbReference>
<dbReference type="GeneID" id="41713780"/>
<evidence type="ECO:0000259" key="2">
    <source>
        <dbReference type="PROSITE" id="PS51165"/>
    </source>
</evidence>
<proteinExistence type="predicted"/>
<dbReference type="SUPFAM" id="SSF143437">
    <property type="entry name" value="THUMP domain-like"/>
    <property type="match status" value="1"/>
</dbReference>
<keyword evidence="1" id="KW-0694">RNA-binding</keyword>
<dbReference type="OrthoDB" id="26307at2157"/>
<dbReference type="Proteomes" id="UP000324354">
    <property type="component" value="Chromosome"/>
</dbReference>
<dbReference type="InterPro" id="IPR040183">
    <property type="entry name" value="THUMPD1-like"/>
</dbReference>
<accession>A0A5C0XR56</accession>
<evidence type="ECO:0000313" key="3">
    <source>
        <dbReference type="EMBL" id="QEK79553.1"/>
    </source>
</evidence>
<dbReference type="CDD" id="cd11717">
    <property type="entry name" value="THUMP_THUMPD1_like"/>
    <property type="match status" value="1"/>
</dbReference>
<feature type="domain" description="THUMP" evidence="2">
    <location>
        <begin position="47"/>
        <end position="146"/>
    </location>
</feature>
<organism evidence="3 4">
    <name type="scientific">Pyrococcus furiosus (strain ATCC 43587 / DSM 3638 / JCM 8422 / Vc1)</name>
    <dbReference type="NCBI Taxonomy" id="186497"/>
    <lineage>
        <taxon>Archaea</taxon>
        <taxon>Methanobacteriati</taxon>
        <taxon>Methanobacteriota</taxon>
        <taxon>Thermococci</taxon>
        <taxon>Thermococcales</taxon>
        <taxon>Thermococcaceae</taxon>
        <taxon>Pyrococcus</taxon>
    </lineage>
</organism>
<evidence type="ECO:0000256" key="1">
    <source>
        <dbReference type="PROSITE-ProRule" id="PRU00529"/>
    </source>
</evidence>
<dbReference type="EMBL" id="CP023154">
    <property type="protein sequence ID" value="QEK79553.1"/>
    <property type="molecule type" value="Genomic_DNA"/>
</dbReference>
<dbReference type="GeneID" id="13301222"/>
<gene>
    <name evidence="3" type="ORF">PFDSM3638_09860</name>
</gene>
<dbReference type="InterPro" id="IPR004114">
    <property type="entry name" value="THUMP_dom"/>
</dbReference>
<dbReference type="GO" id="GO:0006400">
    <property type="term" value="P:tRNA modification"/>
    <property type="evidence" value="ECO:0007669"/>
    <property type="project" value="InterPro"/>
</dbReference>
<dbReference type="Gene3D" id="3.30.2130.30">
    <property type="match status" value="1"/>
</dbReference>
<dbReference type="PROSITE" id="PS51165">
    <property type="entry name" value="THUMP"/>
    <property type="match status" value="1"/>
</dbReference>
<dbReference type="RefSeq" id="WP_011013100.1">
    <property type="nucleotide sequence ID" value="NC_003413.1"/>
</dbReference>
<protein>
    <submittedName>
        <fullName evidence="3">RNA-binding protein</fullName>
    </submittedName>
</protein>
<sequence length="157" mass="17717">MKFLATCPPGREGDAMLELEWALNAKVKRTRWGGVLIGETPLGKQEAIERIKTFETFALQRFIPIDYVVPLEELENKIEEIAKTIPRGKFAVRAKVRGAKVGEKELERKLGSIIKKITENPVDLENPDVIVFVNVLKNKALISILRPGEIVKKKVED</sequence>
<name>A0A5C0XR56_PYRFU</name>
<dbReference type="GO" id="GO:0003723">
    <property type="term" value="F:RNA binding"/>
    <property type="evidence" value="ECO:0007669"/>
    <property type="project" value="UniProtKB-UniRule"/>
</dbReference>
<evidence type="ECO:0000313" key="4">
    <source>
        <dbReference type="Proteomes" id="UP000324354"/>
    </source>
</evidence>